<dbReference type="Pfam" id="PF05548">
    <property type="entry name" value="Peptidase_M11"/>
    <property type="match status" value="1"/>
</dbReference>
<organism evidence="3 4">
    <name type="scientific">Stephanodiscus triporus</name>
    <dbReference type="NCBI Taxonomy" id="2934178"/>
    <lineage>
        <taxon>Eukaryota</taxon>
        <taxon>Sar</taxon>
        <taxon>Stramenopiles</taxon>
        <taxon>Ochrophyta</taxon>
        <taxon>Bacillariophyta</taxon>
        <taxon>Coscinodiscophyceae</taxon>
        <taxon>Thalassiosirophycidae</taxon>
        <taxon>Stephanodiscales</taxon>
        <taxon>Stephanodiscaceae</taxon>
        <taxon>Stephanodiscus</taxon>
    </lineage>
</organism>
<feature type="region of interest" description="Disordered" evidence="1">
    <location>
        <begin position="482"/>
        <end position="523"/>
    </location>
</feature>
<name>A0ABD3P3U8_9STRA</name>
<reference evidence="3 4" key="1">
    <citation type="submission" date="2024-10" db="EMBL/GenBank/DDBJ databases">
        <title>Updated reference genomes for cyclostephanoid diatoms.</title>
        <authorList>
            <person name="Roberts W.R."/>
            <person name="Alverson A.J."/>
        </authorList>
    </citation>
    <scope>NUCLEOTIDE SEQUENCE [LARGE SCALE GENOMIC DNA]</scope>
    <source>
        <strain evidence="3 4">AJA276-08</strain>
    </source>
</reference>
<protein>
    <recommendedName>
        <fullName evidence="2">Peptidase M11 gametolysin domain-containing protein</fullName>
    </recommendedName>
</protein>
<dbReference type="AlphaFoldDB" id="A0ABD3P3U8"/>
<accession>A0ABD3P3U8</accession>
<feature type="compositionally biased region" description="Low complexity" evidence="1">
    <location>
        <begin position="68"/>
        <end position="78"/>
    </location>
</feature>
<comment type="caution">
    <text evidence="3">The sequence shown here is derived from an EMBL/GenBank/DDBJ whole genome shotgun (WGS) entry which is preliminary data.</text>
</comment>
<dbReference type="Proteomes" id="UP001530315">
    <property type="component" value="Unassembled WGS sequence"/>
</dbReference>
<dbReference type="PANTHER" id="PTHR33683:SF46">
    <property type="entry name" value="SUSHI DOMAIN-CONTAINING PROTEIN"/>
    <property type="match status" value="1"/>
</dbReference>
<evidence type="ECO:0000259" key="2">
    <source>
        <dbReference type="Pfam" id="PF05548"/>
    </source>
</evidence>
<feature type="compositionally biased region" description="Gly residues" evidence="1">
    <location>
        <begin position="52"/>
        <end position="62"/>
    </location>
</feature>
<feature type="region of interest" description="Disordered" evidence="1">
    <location>
        <begin position="29"/>
        <end position="78"/>
    </location>
</feature>
<dbReference type="PANTHER" id="PTHR33683">
    <property type="entry name" value="1, PUTATIVE-RELATED"/>
    <property type="match status" value="1"/>
</dbReference>
<feature type="compositionally biased region" description="Pro residues" evidence="1">
    <location>
        <begin position="491"/>
        <end position="523"/>
    </location>
</feature>
<proteinExistence type="predicted"/>
<evidence type="ECO:0000256" key="1">
    <source>
        <dbReference type="SAM" id="MobiDB-lite"/>
    </source>
</evidence>
<dbReference type="InterPro" id="IPR008752">
    <property type="entry name" value="Peptidase_M11"/>
</dbReference>
<feature type="domain" description="Peptidase M11 gametolysin" evidence="2">
    <location>
        <begin position="154"/>
        <end position="330"/>
    </location>
</feature>
<keyword evidence="4" id="KW-1185">Reference proteome</keyword>
<evidence type="ECO:0000313" key="4">
    <source>
        <dbReference type="Proteomes" id="UP001530315"/>
    </source>
</evidence>
<evidence type="ECO:0000313" key="3">
    <source>
        <dbReference type="EMBL" id="KAL3782417.1"/>
    </source>
</evidence>
<gene>
    <name evidence="3" type="ORF">ACHAW5_010307</name>
</gene>
<sequence length="700" mass="74757">MREALQEGTLVSAVSTIEYVIPETVVVVETPSPSPSSPPSSASSSSSSSSSSGGGGGETGGGADDDPSSFPSSFPSSRASTAASATASAATTTTTVIESVSLPPGEVMIYTDPEIHARWRRLQQGRYAGVKSALVVRVTAQGEGGVVLADARTISNKIFGTYGDRVTMASQFARCSYGKFEVVYDRDYGPNESYIIGQLSAPGVLDVEIPITMDNPRSVIRQAVQRAIEEKIGVKGQGPFRHVMLVLPKCRMDCGWAAYAYINSYLSVYQGGYYAFPAVGLHEIGHNMGFGHSGGPDGKTYSDHACMMGNPHYKDDVADMCYNPAKSYQIVVNGGGWYDRGRVETFNPMSASSSWAGTLIGVSELDAPTLYGVADHANSRVVLKIETLTKLDLFVGFNRATGMNADNKMASDMVTVTEANNDGRGYSTSAMKAMLAQGQAYGVANWRGTGLTMTVFVDSIRLDASPGYAKVRVTLDRNRAGGVTTFSPTYRPTPPPTPSPTPLPTPYPTPGPTMPPSLSPTTLPPVTPSPVFVSELSTNIESSKGRCKSIMFTITNIAGADVVIRGLDIVNRRNAATTVTIYTQMGSLEELGDYALNMIGWNMIHQSQKMGQSNKLMELDDFASEIRISVGHAQSFYIHSTGGLMYKTADDGGEPDDEMFSEITGQDQAIAISAGRVLRGHFRHNNGPGIWAGVVKYYLN</sequence>
<dbReference type="SUPFAM" id="SSF55486">
    <property type="entry name" value="Metalloproteases ('zincins'), catalytic domain"/>
    <property type="match status" value="1"/>
</dbReference>
<dbReference type="EMBL" id="JALLAZ020001017">
    <property type="protein sequence ID" value="KAL3782417.1"/>
    <property type="molecule type" value="Genomic_DNA"/>
</dbReference>
<feature type="compositionally biased region" description="Low complexity" evidence="1">
    <location>
        <begin position="39"/>
        <end position="51"/>
    </location>
</feature>